<dbReference type="Proteomes" id="UP000321798">
    <property type="component" value="Unassembled WGS sequence"/>
</dbReference>
<dbReference type="SUPFAM" id="SSF52540">
    <property type="entry name" value="P-loop containing nucleoside triphosphate hydrolases"/>
    <property type="match status" value="1"/>
</dbReference>
<feature type="domain" description="ABC transporter" evidence="6">
    <location>
        <begin position="1"/>
        <end position="200"/>
    </location>
</feature>
<dbReference type="PANTHER" id="PTHR43335:SF4">
    <property type="entry name" value="ABC TRANSPORTER, ATP-BINDING PROTEIN"/>
    <property type="match status" value="1"/>
</dbReference>
<dbReference type="GO" id="GO:0016887">
    <property type="term" value="F:ATP hydrolysis activity"/>
    <property type="evidence" value="ECO:0007669"/>
    <property type="project" value="InterPro"/>
</dbReference>
<evidence type="ECO:0000259" key="6">
    <source>
        <dbReference type="PROSITE" id="PS50893"/>
    </source>
</evidence>
<keyword evidence="8" id="KW-1185">Reference proteome</keyword>
<dbReference type="InterPro" id="IPR003439">
    <property type="entry name" value="ABC_transporter-like_ATP-bd"/>
</dbReference>
<evidence type="ECO:0000256" key="4">
    <source>
        <dbReference type="ARBA" id="ARBA00022840"/>
    </source>
</evidence>
<evidence type="ECO:0000256" key="5">
    <source>
        <dbReference type="SAM" id="MobiDB-lite"/>
    </source>
</evidence>
<feature type="region of interest" description="Disordered" evidence="5">
    <location>
        <begin position="273"/>
        <end position="304"/>
    </location>
</feature>
<evidence type="ECO:0000256" key="1">
    <source>
        <dbReference type="ARBA" id="ARBA00005417"/>
    </source>
</evidence>
<dbReference type="PANTHER" id="PTHR43335">
    <property type="entry name" value="ABC TRANSPORTER, ATP-BINDING PROTEIN"/>
    <property type="match status" value="1"/>
</dbReference>
<dbReference type="PROSITE" id="PS50893">
    <property type="entry name" value="ABC_TRANSPORTER_2"/>
    <property type="match status" value="1"/>
</dbReference>
<accession>A0A512PGW0</accession>
<keyword evidence="2" id="KW-0813">Transport</keyword>
<evidence type="ECO:0000313" key="7">
    <source>
        <dbReference type="EMBL" id="GEP70427.1"/>
    </source>
</evidence>
<reference evidence="7 8" key="1">
    <citation type="submission" date="2019-07" db="EMBL/GenBank/DDBJ databases">
        <title>Whole genome shotgun sequence of Cellulomonas soli NBRC 109434.</title>
        <authorList>
            <person name="Hosoyama A."/>
            <person name="Uohara A."/>
            <person name="Ohji S."/>
            <person name="Ichikawa N."/>
        </authorList>
    </citation>
    <scope>NUCLEOTIDE SEQUENCE [LARGE SCALE GENOMIC DNA]</scope>
    <source>
        <strain evidence="7 8">NBRC 109434</strain>
    </source>
</reference>
<dbReference type="InterPro" id="IPR027417">
    <property type="entry name" value="P-loop_NTPase"/>
</dbReference>
<keyword evidence="4 7" id="KW-0067">ATP-binding</keyword>
<dbReference type="Gene3D" id="3.40.50.300">
    <property type="entry name" value="P-loop containing nucleotide triphosphate hydrolases"/>
    <property type="match status" value="1"/>
</dbReference>
<comment type="similarity">
    <text evidence="1">Belongs to the ABC transporter superfamily.</text>
</comment>
<evidence type="ECO:0000256" key="3">
    <source>
        <dbReference type="ARBA" id="ARBA00022741"/>
    </source>
</evidence>
<name>A0A512PGW0_9CELL</name>
<sequence>MVTGFLGPNGAGKSTTMRAIVGLDRPTSGVALVNGRPYVDAPAPLAEVGALLDAKGVDKGRSARNHLLALGATVGIGARRVDEVLGTVGLTEVAGKAAGTFSLGMGQRLGLAAALLADPGVLILDEPVNGLDLDGIQWIRALLSELAAEGRTVLLSSHLMSEMELVAEHLLVIGQGRILADTAMDTFIATSSPGVVEVISPDAGALAPLIIGPDVVVASSRADHLEVRGASAEVIGDLAAAHGLRIHGLLTQTTSLETAYLELTRDSVEYTGTVQHHARPTGAPAPTSAHSPSPSPDETARRAA</sequence>
<protein>
    <submittedName>
        <fullName evidence="7">Multidrug ABC transporter ATP-binding protein</fullName>
    </submittedName>
</protein>
<dbReference type="SMART" id="SM00382">
    <property type="entry name" value="AAA"/>
    <property type="match status" value="1"/>
</dbReference>
<feature type="compositionally biased region" description="Low complexity" evidence="5">
    <location>
        <begin position="280"/>
        <end position="292"/>
    </location>
</feature>
<dbReference type="GO" id="GO:0005524">
    <property type="term" value="F:ATP binding"/>
    <property type="evidence" value="ECO:0007669"/>
    <property type="project" value="UniProtKB-KW"/>
</dbReference>
<comment type="caution">
    <text evidence="7">The sequence shown here is derived from an EMBL/GenBank/DDBJ whole genome shotgun (WGS) entry which is preliminary data.</text>
</comment>
<gene>
    <name evidence="7" type="ORF">CSO01_31420</name>
</gene>
<keyword evidence="3" id="KW-0547">Nucleotide-binding</keyword>
<organism evidence="7 8">
    <name type="scientific">Cellulomonas soli</name>
    <dbReference type="NCBI Taxonomy" id="931535"/>
    <lineage>
        <taxon>Bacteria</taxon>
        <taxon>Bacillati</taxon>
        <taxon>Actinomycetota</taxon>
        <taxon>Actinomycetes</taxon>
        <taxon>Micrococcales</taxon>
        <taxon>Cellulomonadaceae</taxon>
        <taxon>Cellulomonas</taxon>
    </lineage>
</organism>
<proteinExistence type="inferred from homology"/>
<evidence type="ECO:0000256" key="2">
    <source>
        <dbReference type="ARBA" id="ARBA00022448"/>
    </source>
</evidence>
<dbReference type="Pfam" id="PF00005">
    <property type="entry name" value="ABC_tran"/>
    <property type="match status" value="1"/>
</dbReference>
<evidence type="ECO:0000313" key="8">
    <source>
        <dbReference type="Proteomes" id="UP000321798"/>
    </source>
</evidence>
<dbReference type="InterPro" id="IPR003593">
    <property type="entry name" value="AAA+_ATPase"/>
</dbReference>
<dbReference type="EMBL" id="BKAL01000013">
    <property type="protein sequence ID" value="GEP70427.1"/>
    <property type="molecule type" value="Genomic_DNA"/>
</dbReference>
<dbReference type="AlphaFoldDB" id="A0A512PGW0"/>